<evidence type="ECO:0000313" key="7">
    <source>
        <dbReference type="Proteomes" id="UP000193862"/>
    </source>
</evidence>
<dbReference type="Gene3D" id="1.10.10.10">
    <property type="entry name" value="Winged helix-like DNA-binding domain superfamily/Winged helix DNA-binding domain"/>
    <property type="match status" value="2"/>
</dbReference>
<name>A0A1Y5RQE3_9RHOB</name>
<evidence type="ECO:0000256" key="3">
    <source>
        <dbReference type="ARBA" id="ARBA00023125"/>
    </source>
</evidence>
<dbReference type="InterPro" id="IPR036388">
    <property type="entry name" value="WH-like_DNA-bd_sf"/>
</dbReference>
<dbReference type="InterPro" id="IPR005119">
    <property type="entry name" value="LysR_subst-bd"/>
</dbReference>
<dbReference type="SUPFAM" id="SSF53850">
    <property type="entry name" value="Periplasmic binding protein-like II"/>
    <property type="match status" value="1"/>
</dbReference>
<dbReference type="AlphaFoldDB" id="A0A1Y5RQE3"/>
<dbReference type="OrthoDB" id="9803030at2"/>
<dbReference type="GO" id="GO:0003677">
    <property type="term" value="F:DNA binding"/>
    <property type="evidence" value="ECO:0007669"/>
    <property type="project" value="UniProtKB-KW"/>
</dbReference>
<evidence type="ECO:0000256" key="1">
    <source>
        <dbReference type="ARBA" id="ARBA00009437"/>
    </source>
</evidence>
<proteinExistence type="inferred from homology"/>
<feature type="domain" description="HTH lysR-type" evidence="5">
    <location>
        <begin position="8"/>
        <end position="65"/>
    </location>
</feature>
<dbReference type="RefSeq" id="WP_085835404.1">
    <property type="nucleotide sequence ID" value="NZ_FWFS01000002.1"/>
</dbReference>
<dbReference type="Pfam" id="PF03466">
    <property type="entry name" value="LysR_substrate"/>
    <property type="match status" value="1"/>
</dbReference>
<reference evidence="6 7" key="1">
    <citation type="submission" date="2017-03" db="EMBL/GenBank/DDBJ databases">
        <authorList>
            <person name="Afonso C.L."/>
            <person name="Miller P.J."/>
            <person name="Scott M.A."/>
            <person name="Spackman E."/>
            <person name="Goraichik I."/>
            <person name="Dimitrov K.M."/>
            <person name="Suarez D.L."/>
            <person name="Swayne D.E."/>
        </authorList>
    </citation>
    <scope>NUCLEOTIDE SEQUENCE [LARGE SCALE GENOMIC DNA]</scope>
    <source>
        <strain evidence="6 7">CECT 8620</strain>
    </source>
</reference>
<dbReference type="PANTHER" id="PTHR30346">
    <property type="entry name" value="TRANSCRIPTIONAL DUAL REGULATOR HCAR-RELATED"/>
    <property type="match status" value="1"/>
</dbReference>
<dbReference type="InterPro" id="IPR000847">
    <property type="entry name" value="LysR_HTH_N"/>
</dbReference>
<dbReference type="GO" id="GO:0003700">
    <property type="term" value="F:DNA-binding transcription factor activity"/>
    <property type="evidence" value="ECO:0007669"/>
    <property type="project" value="InterPro"/>
</dbReference>
<dbReference type="SUPFAM" id="SSF46785">
    <property type="entry name" value="Winged helix' DNA-binding domain"/>
    <property type="match status" value="2"/>
</dbReference>
<keyword evidence="3" id="KW-0238">DNA-binding</keyword>
<dbReference type="InterPro" id="IPR036390">
    <property type="entry name" value="WH_DNA-bd_sf"/>
</dbReference>
<dbReference type="Proteomes" id="UP000193862">
    <property type="component" value="Unassembled WGS sequence"/>
</dbReference>
<accession>A0A1Y5RQE3</accession>
<evidence type="ECO:0000256" key="2">
    <source>
        <dbReference type="ARBA" id="ARBA00023015"/>
    </source>
</evidence>
<keyword evidence="4" id="KW-0804">Transcription</keyword>
<keyword evidence="2" id="KW-0805">Transcription regulation</keyword>
<dbReference type="Pfam" id="PF00126">
    <property type="entry name" value="HTH_1"/>
    <property type="match status" value="1"/>
</dbReference>
<dbReference type="EMBL" id="FWFS01000002">
    <property type="protein sequence ID" value="SLN22937.1"/>
    <property type="molecule type" value="Genomic_DNA"/>
</dbReference>
<dbReference type="Gene3D" id="3.40.190.290">
    <property type="match status" value="1"/>
</dbReference>
<keyword evidence="7" id="KW-1185">Reference proteome</keyword>
<dbReference type="PRINTS" id="PR00039">
    <property type="entry name" value="HTHLYSR"/>
</dbReference>
<dbReference type="PROSITE" id="PS50931">
    <property type="entry name" value="HTH_LYSR"/>
    <property type="match status" value="1"/>
</dbReference>
<protein>
    <submittedName>
        <fullName evidence="6">HTH-type transcriptional regulator CynR</fullName>
    </submittedName>
</protein>
<evidence type="ECO:0000256" key="4">
    <source>
        <dbReference type="ARBA" id="ARBA00023163"/>
    </source>
</evidence>
<dbReference type="GO" id="GO:0032993">
    <property type="term" value="C:protein-DNA complex"/>
    <property type="evidence" value="ECO:0007669"/>
    <property type="project" value="TreeGrafter"/>
</dbReference>
<gene>
    <name evidence="6" type="primary">cynR_1</name>
    <name evidence="6" type="ORF">AQS8620_00639</name>
</gene>
<evidence type="ECO:0000313" key="6">
    <source>
        <dbReference type="EMBL" id="SLN22937.1"/>
    </source>
</evidence>
<organism evidence="6 7">
    <name type="scientific">Aquimixticola soesokkakensis</name>
    <dbReference type="NCBI Taxonomy" id="1519096"/>
    <lineage>
        <taxon>Bacteria</taxon>
        <taxon>Pseudomonadati</taxon>
        <taxon>Pseudomonadota</taxon>
        <taxon>Alphaproteobacteria</taxon>
        <taxon>Rhodobacterales</taxon>
        <taxon>Paracoccaceae</taxon>
        <taxon>Aquimixticola</taxon>
    </lineage>
</organism>
<dbReference type="PANTHER" id="PTHR30346:SF9">
    <property type="entry name" value="LYSR FAMILY TRANSCRIPTIONAL REGULATOR"/>
    <property type="match status" value="1"/>
</dbReference>
<sequence>MDAYPEIPNLRHLRMVQVIGKLGGVTCASRELSTSQPAVTQAVSNLEAELGTAIFERRATGTYPTPLGQQFLLRIDRFFEILDNAVRVIQPRSDTLQTRALPLVERMITGTQLRSLIVTADPGRVDEIAQRMGLSTASLYRSARTLERSLGTTVFDRSAQGPILNKTGLALNRAFRRAIREIEMGRGEIMMAAGEGCLELVVGALPMSGSFELAEAIRRFTPQCPNVKVRVVTGEYHKLLDDLSNSRIDMIFGLLQRPQWATEINEEAMFNDSYCVVTRPAHPLSHLADITPDALSGYEWVVPAAGTPRGRRIEALFDSCEKRPSFNIETSSISTCRALLLRSDMVTVMTRSEVQLDVSLGILDSLPCRYLDAIPPKGVSTRADWLPTAAHDTFLDCLRAVTSDTQHDAPHTRPQIALAS</sequence>
<evidence type="ECO:0000259" key="5">
    <source>
        <dbReference type="PROSITE" id="PS50931"/>
    </source>
</evidence>
<comment type="similarity">
    <text evidence="1">Belongs to the LysR transcriptional regulatory family.</text>
</comment>